<name>Q8VR46_ECOLX</name>
<dbReference type="EMBL" id="AF447814">
    <property type="protein sequence ID" value="AAL67405.1"/>
    <property type="molecule type" value="Genomic_DNA"/>
</dbReference>
<accession>Q8VR46</accession>
<evidence type="ECO:0000313" key="1">
    <source>
        <dbReference type="EMBL" id="AAL67405.1"/>
    </source>
</evidence>
<sequence>MIFIVYALYLSLPASHRAAHGHCVYQDDAAAADNGNTLTGQYAVHCIPVRPRTAHAAYPAVALFFPEAVELRLRKISGSLAKDIVTAAQFTIFTFQLFQTLTFSGGEPTITAPGIPLMLANPDTQSLWRTASLWSNGTNCRPL</sequence>
<proteinExistence type="predicted"/>
<protein>
    <submittedName>
        <fullName evidence="1">Uncharacterized protein</fullName>
    </submittedName>
</protein>
<dbReference type="AlphaFoldDB" id="Q8VR46"/>
<organism evidence="1">
    <name type="scientific">Escherichia coli</name>
    <dbReference type="NCBI Taxonomy" id="562"/>
    <lineage>
        <taxon>Bacteria</taxon>
        <taxon>Pseudomonadati</taxon>
        <taxon>Pseudomonadota</taxon>
        <taxon>Gammaproteobacteria</taxon>
        <taxon>Enterobacterales</taxon>
        <taxon>Enterobacteriaceae</taxon>
        <taxon>Escherichia</taxon>
    </lineage>
</organism>
<reference evidence="1" key="1">
    <citation type="journal article" date="2001" name="J. Infect. Dis.">
        <title>Identification of DNA sequences from a second pathogenicity island of uropathogenic Escherichia coli CFT073: probes specific for uropathogenic populations.</title>
        <authorList>
            <person name="Rasko D.A."/>
            <person name="Phillips J.A."/>
            <person name="Li X."/>
            <person name="Mobley H.L."/>
        </authorList>
    </citation>
    <scope>NUCLEOTIDE SEQUENCE</scope>
    <source>
        <strain evidence="1">CFT073</strain>
    </source>
</reference>